<gene>
    <name evidence="2" type="ORF">L323_01680</name>
</gene>
<dbReference type="Proteomes" id="UP000016860">
    <property type="component" value="Unassembled WGS sequence"/>
</dbReference>
<feature type="domain" description="MvaI/BcnI restriction endonuclease" evidence="1">
    <location>
        <begin position="154"/>
        <end position="382"/>
    </location>
</feature>
<organism evidence="2 3">
    <name type="scientific">Ruminiclostridium papyrosolvens C7</name>
    <dbReference type="NCBI Taxonomy" id="1330534"/>
    <lineage>
        <taxon>Bacteria</taxon>
        <taxon>Bacillati</taxon>
        <taxon>Bacillota</taxon>
        <taxon>Clostridia</taxon>
        <taxon>Eubacteriales</taxon>
        <taxon>Oscillospiraceae</taxon>
        <taxon>Ruminiclostridium</taxon>
    </lineage>
</organism>
<accession>U4R6A9</accession>
<dbReference type="InterPro" id="IPR029127">
    <property type="entry name" value="MvaI_BcnI"/>
</dbReference>
<dbReference type="REBASE" id="70734">
    <property type="entry name" value="CpaC7ORF1675P"/>
</dbReference>
<sequence length="392" mass="45244">MVFIPNEHEEAMLAEITKRSRAEYTLIRMTNTMINKSIIDASASFRNITRENGIVDYKSLVPGGEKLYCEALIIVNDVYESKVSLYRPKTKNGDPRFWIYGLKNILSTNDLVYISFYKGRLVIIPLVHRYFSVSTLNKVYESESIRLRKELFDQLIYLKNKGPVLSVSPFKRNPKDVGDTLERELGIAPNSKILADYKGKIELKAKRDGSGTKDTLFSMVPNWDKSFINSSNQMILTYGYPSNDPKYRGYIDLYVTVHNRPNNQGLSLGIDEDNNLLHQWHLEPNGKAISTCVWDFDDINSRLNDKHPETVWVVAQETVHKGKIHFVFDRVEHTQKPIFSSFIVQIGKGIVTYDWRGRVRWDGTGYKDKGHCFRISPKYRHTIFGETNTLNI</sequence>
<proteinExistence type="predicted"/>
<dbReference type="InterPro" id="IPR043004">
    <property type="entry name" value="MvaI_BcnI_cat"/>
</dbReference>
<evidence type="ECO:0000259" key="1">
    <source>
        <dbReference type="Pfam" id="PF15515"/>
    </source>
</evidence>
<dbReference type="OrthoDB" id="9204522at2"/>
<dbReference type="EMBL" id="ATAY01000010">
    <property type="protein sequence ID" value="EPR13998.1"/>
    <property type="molecule type" value="Genomic_DNA"/>
</dbReference>
<dbReference type="Gene3D" id="3.30.70.3570">
    <property type="entry name" value="MvaI/BcnI restriction endonuclease, recognition domain"/>
    <property type="match status" value="1"/>
</dbReference>
<evidence type="ECO:0000313" key="3">
    <source>
        <dbReference type="Proteomes" id="UP000016860"/>
    </source>
</evidence>
<protein>
    <recommendedName>
        <fullName evidence="1">MvaI/BcnI restriction endonuclease domain-containing protein</fullName>
    </recommendedName>
</protein>
<dbReference type="AlphaFoldDB" id="U4R6A9"/>
<comment type="caution">
    <text evidence="2">The sequence shown here is derived from an EMBL/GenBank/DDBJ whole genome shotgun (WGS) entry which is preliminary data.</text>
</comment>
<dbReference type="InterPro" id="IPR043005">
    <property type="entry name" value="MvaI_BcnI_rec"/>
</dbReference>
<evidence type="ECO:0000313" key="2">
    <source>
        <dbReference type="EMBL" id="EPR13998.1"/>
    </source>
</evidence>
<name>U4R6A9_9FIRM</name>
<reference evidence="2 3" key="1">
    <citation type="journal article" date="2013" name="Genome Announc.">
        <title>Draft Genome Sequence of the Cellulolytic Bacterium Clostridium papyrosolvens C7 (ATCC 700395).</title>
        <authorList>
            <person name="Zepeda V."/>
            <person name="Dassa B."/>
            <person name="Borovok I."/>
            <person name="Lamed R."/>
            <person name="Bayer E.A."/>
            <person name="Cate J.H."/>
        </authorList>
    </citation>
    <scope>NUCLEOTIDE SEQUENCE [LARGE SCALE GENOMIC DNA]</scope>
    <source>
        <strain evidence="2 3">C7</strain>
    </source>
</reference>
<dbReference type="Gene3D" id="3.40.210.20">
    <property type="entry name" value="MvaI/BcnI restriction endonuclease, catalytic domain"/>
    <property type="match status" value="1"/>
</dbReference>
<dbReference type="PATRIC" id="fig|1330534.3.peg.336"/>
<dbReference type="Pfam" id="PF15515">
    <property type="entry name" value="MvaI_BcnI"/>
    <property type="match status" value="1"/>
</dbReference>
<dbReference type="RefSeq" id="WP_020813984.1">
    <property type="nucleotide sequence ID" value="NZ_ATAY01000010.1"/>
</dbReference>